<evidence type="ECO:0000313" key="10">
    <source>
        <dbReference type="EMBL" id="CEQ41988.1"/>
    </source>
</evidence>
<organism evidence="10 11">
    <name type="scientific">Sporidiobolus salmonicolor</name>
    <name type="common">Yeast-like fungus</name>
    <name type="synonym">Sporobolomyces salmonicolor</name>
    <dbReference type="NCBI Taxonomy" id="5005"/>
    <lineage>
        <taxon>Eukaryota</taxon>
        <taxon>Fungi</taxon>
        <taxon>Dikarya</taxon>
        <taxon>Basidiomycota</taxon>
        <taxon>Pucciniomycotina</taxon>
        <taxon>Microbotryomycetes</taxon>
        <taxon>Sporidiobolales</taxon>
        <taxon>Sporidiobolaceae</taxon>
        <taxon>Sporobolomyces</taxon>
    </lineage>
</organism>
<evidence type="ECO:0000313" key="11">
    <source>
        <dbReference type="Proteomes" id="UP000243876"/>
    </source>
</evidence>
<dbReference type="PANTHER" id="PTHR11972:SF39">
    <property type="entry name" value="FAD-BINDING FR-TYPE DOMAIN-CONTAINING PROTEIN"/>
    <property type="match status" value="1"/>
</dbReference>
<dbReference type="Gene3D" id="2.40.30.10">
    <property type="entry name" value="Translation factors"/>
    <property type="match status" value="1"/>
</dbReference>
<dbReference type="GO" id="GO:0006811">
    <property type="term" value="P:monoatomic ion transport"/>
    <property type="evidence" value="ECO:0007669"/>
    <property type="project" value="UniProtKB-KW"/>
</dbReference>
<evidence type="ECO:0000256" key="3">
    <source>
        <dbReference type="ARBA" id="ARBA00022982"/>
    </source>
</evidence>
<evidence type="ECO:0000256" key="5">
    <source>
        <dbReference type="ARBA" id="ARBA00023002"/>
    </source>
</evidence>
<dbReference type="InterPro" id="IPR039261">
    <property type="entry name" value="FNR_nucleotide-bd"/>
</dbReference>
<keyword evidence="11" id="KW-1185">Reference proteome</keyword>
<comment type="subcellular location">
    <subcellularLocation>
        <location evidence="1">Membrane</location>
        <topology evidence="1">Multi-pass membrane protein</topology>
    </subcellularLocation>
</comment>
<dbReference type="SUPFAM" id="SSF52343">
    <property type="entry name" value="Ferredoxin reductase-like, C-terminal NADP-linked domain"/>
    <property type="match status" value="1"/>
</dbReference>
<dbReference type="InterPro" id="IPR000778">
    <property type="entry name" value="Cyt_b245_heavy_chain"/>
</dbReference>
<protein>
    <submittedName>
        <fullName evidence="10">SPOSA6832_03756-mRNA-1:cds</fullName>
    </submittedName>
</protein>
<dbReference type="EMBL" id="CENE01000019">
    <property type="protein sequence ID" value="CEQ41988.1"/>
    <property type="molecule type" value="Genomic_DNA"/>
</dbReference>
<feature type="transmembrane region" description="Helical" evidence="8">
    <location>
        <begin position="16"/>
        <end position="34"/>
    </location>
</feature>
<keyword evidence="3" id="KW-0249">Electron transport</keyword>
<proteinExistence type="predicted"/>
<evidence type="ECO:0000256" key="1">
    <source>
        <dbReference type="ARBA" id="ARBA00004141"/>
    </source>
</evidence>
<dbReference type="GO" id="GO:0006952">
    <property type="term" value="P:defense response"/>
    <property type="evidence" value="ECO:0007669"/>
    <property type="project" value="TreeGrafter"/>
</dbReference>
<dbReference type="PROSITE" id="PS51384">
    <property type="entry name" value="FAD_FR"/>
    <property type="match status" value="1"/>
</dbReference>
<dbReference type="SFLD" id="SFLDS00052">
    <property type="entry name" value="Ferric_Reductase_Domain"/>
    <property type="match status" value="1"/>
</dbReference>
<accession>A0A0D6EQ82</accession>
<feature type="transmembrane region" description="Helical" evidence="8">
    <location>
        <begin position="139"/>
        <end position="158"/>
    </location>
</feature>
<dbReference type="OrthoDB" id="167398at2759"/>
<dbReference type="InterPro" id="IPR013112">
    <property type="entry name" value="FAD-bd_8"/>
</dbReference>
<feature type="transmembrane region" description="Helical" evidence="8">
    <location>
        <begin position="179"/>
        <end position="200"/>
    </location>
</feature>
<keyword evidence="2 8" id="KW-0812">Transmembrane</keyword>
<dbReference type="GO" id="GO:0016175">
    <property type="term" value="F:superoxide-generating NAD(P)H oxidase activity"/>
    <property type="evidence" value="ECO:0007669"/>
    <property type="project" value="TreeGrafter"/>
</dbReference>
<dbReference type="PANTHER" id="PTHR11972">
    <property type="entry name" value="NADPH OXIDASE"/>
    <property type="match status" value="1"/>
</dbReference>
<feature type="transmembrane region" description="Helical" evidence="8">
    <location>
        <begin position="54"/>
        <end position="75"/>
    </location>
</feature>
<dbReference type="Gene3D" id="3.40.50.80">
    <property type="entry name" value="Nucleotide-binding domain of ferredoxin-NADP reductase (FNR) module"/>
    <property type="match status" value="1"/>
</dbReference>
<gene>
    <name evidence="10" type="primary">SPOSA6832_03756</name>
</gene>
<dbReference type="GO" id="GO:0042554">
    <property type="term" value="P:superoxide anion generation"/>
    <property type="evidence" value="ECO:0007669"/>
    <property type="project" value="TreeGrafter"/>
</dbReference>
<keyword evidence="6" id="KW-0406">Ion transport</keyword>
<evidence type="ECO:0000256" key="6">
    <source>
        <dbReference type="ARBA" id="ARBA00023065"/>
    </source>
</evidence>
<keyword evidence="7 8" id="KW-0472">Membrane</keyword>
<dbReference type="GO" id="GO:0043020">
    <property type="term" value="C:NADPH oxidase complex"/>
    <property type="evidence" value="ECO:0007669"/>
    <property type="project" value="TreeGrafter"/>
</dbReference>
<reference evidence="11" key="1">
    <citation type="submission" date="2015-02" db="EMBL/GenBank/DDBJ databases">
        <authorList>
            <person name="Gon?alves P."/>
        </authorList>
    </citation>
    <scope>NUCLEOTIDE SEQUENCE [LARGE SCALE GENOMIC DNA]</scope>
</reference>
<dbReference type="InterPro" id="IPR050369">
    <property type="entry name" value="RBOH/FRE"/>
</dbReference>
<dbReference type="CDD" id="cd06186">
    <property type="entry name" value="NOX_Duox_like_FAD_NADP"/>
    <property type="match status" value="1"/>
</dbReference>
<keyword evidence="6" id="KW-0813">Transport</keyword>
<dbReference type="PRINTS" id="PR00466">
    <property type="entry name" value="GP91PHOX"/>
</dbReference>
<dbReference type="Proteomes" id="UP000243876">
    <property type="component" value="Unassembled WGS sequence"/>
</dbReference>
<dbReference type="Pfam" id="PF01794">
    <property type="entry name" value="Ferric_reduct"/>
    <property type="match status" value="1"/>
</dbReference>
<feature type="domain" description="FAD-binding FR-type" evidence="9">
    <location>
        <begin position="230"/>
        <end position="377"/>
    </location>
</feature>
<dbReference type="InterPro" id="IPR013130">
    <property type="entry name" value="Fe3_Rdtase_TM_dom"/>
</dbReference>
<evidence type="ECO:0000259" key="9">
    <source>
        <dbReference type="PROSITE" id="PS51384"/>
    </source>
</evidence>
<evidence type="ECO:0000256" key="7">
    <source>
        <dbReference type="ARBA" id="ARBA00023136"/>
    </source>
</evidence>
<dbReference type="SUPFAM" id="SSF63380">
    <property type="entry name" value="Riboflavin synthase domain-like"/>
    <property type="match status" value="1"/>
</dbReference>
<dbReference type="InterPro" id="IPR017938">
    <property type="entry name" value="Riboflavin_synthase-like_b-brl"/>
</dbReference>
<dbReference type="InterPro" id="IPR013121">
    <property type="entry name" value="Fe_red_NAD-bd_6"/>
</dbReference>
<evidence type="ECO:0000256" key="8">
    <source>
        <dbReference type="SAM" id="Phobius"/>
    </source>
</evidence>
<feature type="transmembrane region" description="Helical" evidence="8">
    <location>
        <begin position="212"/>
        <end position="229"/>
    </location>
</feature>
<evidence type="ECO:0000256" key="2">
    <source>
        <dbReference type="ARBA" id="ARBA00022692"/>
    </source>
</evidence>
<dbReference type="Pfam" id="PF08022">
    <property type="entry name" value="FAD_binding_8"/>
    <property type="match status" value="1"/>
</dbReference>
<name>A0A0D6EQ82_SPOSA</name>
<dbReference type="SFLD" id="SFLDG01169">
    <property type="entry name" value="NADPH_oxidase_subgroup_(NOX)"/>
    <property type="match status" value="1"/>
</dbReference>
<sequence>MSLVGRIRHAMSGRRLLWSIFFYLGHLALFVYGWEKQEHDPRLAGLNSLKFSVWISRGAGLCLGVDGLFIVLPTLRNVLRVLRPGLTWLVPLDENIWFHRQFAYSILFWTIVHTTAHYVNFFNVEKTQIRKETAWAIHYTQPGGFTGHVMLLLMFFIYTTAHFKIRQQCFEVFWYTHHLVVLFLIGLYVHAAGCFVRGALPGQEVRCLGYHSWAWAIWGGLAYSLERLIRSRRPTKIVGVLMHPGGAMELRFVKPSFRYKAGQWVFLNVPDISALQYHPFTISSAPDDPYISVHIRQAGDWTIALGERLGCTPSVVADITRSACGKTWSTSHEKQALDRRSLTFDGDYFDVASAALAAGGMMPVLRVDGPFGAPAEDVFKAEVAVLVGTGIGVTPFASILKNIWYKQRQNHLGALRRVHFVWINRDTGNFEWFQSLLKRLEETDPDFLTIDTYLTQHVDEGMLANIAIHDDAAVDPLTQLRARTQFGRPDFASLFRTIRQKIELGTFLPGRESSLTTTVGGKSPFLPFLPFVLLSHDVAAKGTLTQPASIVYYCGPPALAKKLQEQTKGASSTSVRFTFAKEHFVTSSTSC</sequence>
<dbReference type="Pfam" id="PF08030">
    <property type="entry name" value="NAD_binding_6"/>
    <property type="match status" value="1"/>
</dbReference>
<dbReference type="InterPro" id="IPR017927">
    <property type="entry name" value="FAD-bd_FR_type"/>
</dbReference>
<dbReference type="AlphaFoldDB" id="A0A0D6EQ82"/>
<feature type="transmembrane region" description="Helical" evidence="8">
    <location>
        <begin position="102"/>
        <end position="119"/>
    </location>
</feature>
<evidence type="ECO:0000256" key="4">
    <source>
        <dbReference type="ARBA" id="ARBA00022989"/>
    </source>
</evidence>
<keyword evidence="4 8" id="KW-1133">Transmembrane helix</keyword>
<keyword evidence="5" id="KW-0560">Oxidoreductase</keyword>